<feature type="region of interest" description="Disordered" evidence="6">
    <location>
        <begin position="1"/>
        <end position="40"/>
    </location>
</feature>
<gene>
    <name evidence="8" type="ORF">TcWFU_002181</name>
</gene>
<dbReference type="InterPro" id="IPR000504">
    <property type="entry name" value="RRM_dom"/>
</dbReference>
<dbReference type="CDD" id="cd12416">
    <property type="entry name" value="RRM4_RBM28_like"/>
    <property type="match status" value="1"/>
</dbReference>
<sequence length="416" mass="46298">MGRKSGSSAALVGNKEDQRTPNEFFISKNPRKSIDSQTNENDLTVTSVSMSDGDDIKECLADIRHPGTKQRQNVRNQLNVRPSDTAEGRTIFIRNVSFDADEDSLHQFLANFGKLIFVKIVKDKLTQHPRGTAFAKFESKADAESILLQASKPENAHRFVYAGRLLTLSLAVSREEALKIKELRSGEEVSCHGNAGGRNLHLARIGLIRPGSRAAEEMTYKEAAMREAVARAKEAKLRNPSIFISPLRLCVRNIPLNVDDRILRQACQKIAGPSSRITECRVMRDLKSGVEHSKSLGYAFVAFEEHGDALKALHALNNNSTILGGNRKPIVEFSLENSKALERKRRRAEKSLMARESKLSGSDSQPTRRPVGVKKAKPSRQLRVKAKGGKKAPMRIMPKKLGPKIRRNRPKKGKQV</sequence>
<dbReference type="InterPro" id="IPR012677">
    <property type="entry name" value="Nucleotide-bd_a/b_plait_sf"/>
</dbReference>
<dbReference type="Pfam" id="PF00076">
    <property type="entry name" value="RRM_1"/>
    <property type="match status" value="2"/>
</dbReference>
<feature type="domain" description="RRM" evidence="7">
    <location>
        <begin position="89"/>
        <end position="173"/>
    </location>
</feature>
<keyword evidence="3 5" id="KW-0694">RNA-binding</keyword>
<dbReference type="Proteomes" id="UP001651158">
    <property type="component" value="Unassembled WGS sequence"/>
</dbReference>
<accession>A0ABR4Q3K1</accession>
<dbReference type="EMBL" id="JAKROA010000013">
    <property type="protein sequence ID" value="KAL5104219.1"/>
    <property type="molecule type" value="Genomic_DNA"/>
</dbReference>
<evidence type="ECO:0000256" key="6">
    <source>
        <dbReference type="SAM" id="MobiDB-lite"/>
    </source>
</evidence>
<evidence type="ECO:0000256" key="4">
    <source>
        <dbReference type="ARBA" id="ARBA00023242"/>
    </source>
</evidence>
<protein>
    <submittedName>
        <fullName evidence="8">RNA-binding protein 28</fullName>
    </submittedName>
</protein>
<dbReference type="InterPro" id="IPR035979">
    <property type="entry name" value="RBD_domain_sf"/>
</dbReference>
<keyword evidence="4" id="KW-0539">Nucleus</keyword>
<dbReference type="Gene3D" id="3.30.70.330">
    <property type="match status" value="2"/>
</dbReference>
<evidence type="ECO:0000313" key="8">
    <source>
        <dbReference type="EMBL" id="KAL5104219.1"/>
    </source>
</evidence>
<organism evidence="8 9">
    <name type="scientific">Taenia crassiceps</name>
    <dbReference type="NCBI Taxonomy" id="6207"/>
    <lineage>
        <taxon>Eukaryota</taxon>
        <taxon>Metazoa</taxon>
        <taxon>Spiralia</taxon>
        <taxon>Lophotrochozoa</taxon>
        <taxon>Platyhelminthes</taxon>
        <taxon>Cestoda</taxon>
        <taxon>Eucestoda</taxon>
        <taxon>Cyclophyllidea</taxon>
        <taxon>Taeniidae</taxon>
        <taxon>Taenia</taxon>
    </lineage>
</organism>
<keyword evidence="2" id="KW-0677">Repeat</keyword>
<comment type="caution">
    <text evidence="8">The sequence shown here is derived from an EMBL/GenBank/DDBJ whole genome shotgun (WGS) entry which is preliminary data.</text>
</comment>
<reference evidence="8 9" key="1">
    <citation type="journal article" date="2022" name="Front. Cell. Infect. Microbiol.">
        <title>The Genomes of Two Strains of Taenia crassiceps the Animal Model for the Study of Human Cysticercosis.</title>
        <authorList>
            <person name="Bobes R.J."/>
            <person name="Estrada K."/>
            <person name="Rios-Valencia D.G."/>
            <person name="Calderon-Gallegos A."/>
            <person name="de la Torre P."/>
            <person name="Carrero J.C."/>
            <person name="Sanchez-Flores A."/>
            <person name="Laclette J.P."/>
        </authorList>
    </citation>
    <scope>NUCLEOTIDE SEQUENCE [LARGE SCALE GENOMIC DNA]</scope>
    <source>
        <strain evidence="8">WFUcys</strain>
    </source>
</reference>
<evidence type="ECO:0000256" key="5">
    <source>
        <dbReference type="PROSITE-ProRule" id="PRU00176"/>
    </source>
</evidence>
<feature type="compositionally biased region" description="Basic and acidic residues" evidence="6">
    <location>
        <begin position="349"/>
        <end position="358"/>
    </location>
</feature>
<keyword evidence="9" id="KW-1185">Reference proteome</keyword>
<feature type="compositionally biased region" description="Basic residues" evidence="6">
    <location>
        <begin position="371"/>
        <end position="416"/>
    </location>
</feature>
<evidence type="ECO:0000313" key="9">
    <source>
        <dbReference type="Proteomes" id="UP001651158"/>
    </source>
</evidence>
<dbReference type="SMART" id="SM00360">
    <property type="entry name" value="RRM"/>
    <property type="match status" value="2"/>
</dbReference>
<dbReference type="SUPFAM" id="SSF54928">
    <property type="entry name" value="RNA-binding domain, RBD"/>
    <property type="match status" value="2"/>
</dbReference>
<comment type="subcellular location">
    <subcellularLocation>
        <location evidence="1">Nucleus</location>
    </subcellularLocation>
</comment>
<dbReference type="PANTHER" id="PTHR48039">
    <property type="entry name" value="RNA-BINDING MOTIF PROTEIN 14B"/>
    <property type="match status" value="1"/>
</dbReference>
<name>A0ABR4Q3K1_9CEST</name>
<dbReference type="PANTHER" id="PTHR48039:SF5">
    <property type="entry name" value="RNA-BINDING PROTEIN 28"/>
    <property type="match status" value="1"/>
</dbReference>
<dbReference type="InterPro" id="IPR051945">
    <property type="entry name" value="RRM_MRD1_RNA_proc_ribogen"/>
</dbReference>
<feature type="region of interest" description="Disordered" evidence="6">
    <location>
        <begin position="345"/>
        <end position="416"/>
    </location>
</feature>
<dbReference type="PROSITE" id="PS50102">
    <property type="entry name" value="RRM"/>
    <property type="match status" value="2"/>
</dbReference>
<evidence type="ECO:0000259" key="7">
    <source>
        <dbReference type="PROSITE" id="PS50102"/>
    </source>
</evidence>
<proteinExistence type="predicted"/>
<feature type="domain" description="RRM" evidence="7">
    <location>
        <begin position="247"/>
        <end position="336"/>
    </location>
</feature>
<evidence type="ECO:0000256" key="2">
    <source>
        <dbReference type="ARBA" id="ARBA00022737"/>
    </source>
</evidence>
<evidence type="ECO:0000256" key="3">
    <source>
        <dbReference type="ARBA" id="ARBA00022884"/>
    </source>
</evidence>
<evidence type="ECO:0000256" key="1">
    <source>
        <dbReference type="ARBA" id="ARBA00004123"/>
    </source>
</evidence>